<reference evidence="7" key="1">
    <citation type="submission" date="2020-01" db="EMBL/GenBank/DDBJ databases">
        <title>Phosphoaccumulans saitamaens gen. nov., sp. nov., a polyphosphate accumulating bacterium isolated from surface river water.</title>
        <authorList>
            <person name="Watanabe K."/>
            <person name="Suda W."/>
        </authorList>
    </citation>
    <scope>NUCLEOTIDE SEQUENCE [LARGE SCALE GENOMIC DNA]</scope>
    <source>
        <strain evidence="7">ICHIAU1</strain>
    </source>
</reference>
<evidence type="ECO:0000313" key="6">
    <source>
        <dbReference type="EMBL" id="BBU67810.1"/>
    </source>
</evidence>
<dbReference type="InterPro" id="IPR002201">
    <property type="entry name" value="Glyco_trans_9"/>
</dbReference>
<dbReference type="Gene3D" id="3.40.50.2000">
    <property type="entry name" value="Glycogen Phosphorylase B"/>
    <property type="match status" value="2"/>
</dbReference>
<dbReference type="NCBIfam" id="TIGR02195">
    <property type="entry name" value="heptsyl_trn_II"/>
    <property type="match status" value="1"/>
</dbReference>
<dbReference type="GO" id="GO:0005829">
    <property type="term" value="C:cytosol"/>
    <property type="evidence" value="ECO:0007669"/>
    <property type="project" value="TreeGrafter"/>
</dbReference>
<keyword evidence="7" id="KW-1185">Reference proteome</keyword>
<evidence type="ECO:0000256" key="4">
    <source>
        <dbReference type="ARBA" id="ARBA00044042"/>
    </source>
</evidence>
<evidence type="ECO:0000256" key="5">
    <source>
        <dbReference type="ARBA" id="ARBA00047503"/>
    </source>
</evidence>
<evidence type="ECO:0000256" key="2">
    <source>
        <dbReference type="ARBA" id="ARBA00022679"/>
    </source>
</evidence>
<dbReference type="PANTHER" id="PTHR30160">
    <property type="entry name" value="TETRAACYLDISACCHARIDE 4'-KINASE-RELATED"/>
    <property type="match status" value="1"/>
</dbReference>
<dbReference type="Pfam" id="PF01075">
    <property type="entry name" value="Glyco_transf_9"/>
    <property type="match status" value="1"/>
</dbReference>
<organism evidence="6 7">
    <name type="scientific">Fluviibacter phosphoraccumulans</name>
    <dbReference type="NCBI Taxonomy" id="1751046"/>
    <lineage>
        <taxon>Bacteria</taxon>
        <taxon>Pseudomonadati</taxon>
        <taxon>Pseudomonadota</taxon>
        <taxon>Betaproteobacteria</taxon>
        <taxon>Rhodocyclales</taxon>
        <taxon>Fluviibacteraceae</taxon>
        <taxon>Fluviibacter</taxon>
    </lineage>
</organism>
<dbReference type="CDD" id="cd03789">
    <property type="entry name" value="GT9_LPS_heptosyltransferase"/>
    <property type="match status" value="1"/>
</dbReference>
<proteinExistence type="inferred from homology"/>
<dbReference type="SUPFAM" id="SSF53756">
    <property type="entry name" value="UDP-Glycosyltransferase/glycogen phosphorylase"/>
    <property type="match status" value="1"/>
</dbReference>
<dbReference type="OrthoDB" id="9797795at2"/>
<dbReference type="InterPro" id="IPR011910">
    <property type="entry name" value="RfaF"/>
</dbReference>
<evidence type="ECO:0000256" key="3">
    <source>
        <dbReference type="ARBA" id="ARBA00043995"/>
    </source>
</evidence>
<gene>
    <name evidence="6" type="ORF">ICHIAU1_00930</name>
</gene>
<dbReference type="EMBL" id="AP022345">
    <property type="protein sequence ID" value="BBU67810.1"/>
    <property type="molecule type" value="Genomic_DNA"/>
</dbReference>
<dbReference type="EC" id="2.4.99.24" evidence="4"/>
<dbReference type="Proteomes" id="UP000463961">
    <property type="component" value="Chromosome"/>
</dbReference>
<comment type="similarity">
    <text evidence="3">Belongs to the glycosyltransferase 9 family.</text>
</comment>
<evidence type="ECO:0000313" key="7">
    <source>
        <dbReference type="Proteomes" id="UP000463961"/>
    </source>
</evidence>
<dbReference type="GO" id="GO:0008713">
    <property type="term" value="F:ADP-heptose-lipopolysaccharide heptosyltransferase activity"/>
    <property type="evidence" value="ECO:0007669"/>
    <property type="project" value="UniProtKB-EC"/>
</dbReference>
<keyword evidence="2 6" id="KW-0808">Transferase</keyword>
<dbReference type="AlphaFoldDB" id="A0A679I7K0"/>
<name>A0A679I7K0_9RHOO</name>
<dbReference type="RefSeq" id="WP_162049218.1">
    <property type="nucleotide sequence ID" value="NZ_AP019011.1"/>
</dbReference>
<dbReference type="GO" id="GO:0009244">
    <property type="term" value="P:lipopolysaccharide core region biosynthetic process"/>
    <property type="evidence" value="ECO:0007669"/>
    <property type="project" value="TreeGrafter"/>
</dbReference>
<dbReference type="PANTHER" id="PTHR30160:SF7">
    <property type="entry name" value="ADP-HEPTOSE--LPS HEPTOSYLTRANSFERASE 2"/>
    <property type="match status" value="1"/>
</dbReference>
<sequence length="339" mass="36625">MKAVSLLVAPAWVGDAVMSEPLIRKISAHDQCPVDVLAPPWVAPLYERMPNVGSVIAAPFAHGRFDLTARWQLGRALRAHSYQNAYILPNSLKSALPTFFAGIPNRIGFTGESRYGLINQRQKLDKQLLPRMVDRFLALGPTGRTTLDADIPQLSAVPGAFERLRQTLGLTLHGKLAILCPGAEYGPAKRWPAQHFATLAHRLSEAGYTIWTIGSAKDQEIGASIEALSDGKAINLCGRTKLADAIDLMSGADIVVSNDSGLMHVGAALHRPLIALFGSSSPQFTPPLSNQVAILQHPVPCSPCFARTCRYGHLDCLNLLSPDLVMTSIRTLNQESLSA</sequence>
<accession>A0A679I7K0</accession>
<dbReference type="InterPro" id="IPR051199">
    <property type="entry name" value="LPS_LOS_Heptosyltrfase"/>
</dbReference>
<keyword evidence="1" id="KW-0328">Glycosyltransferase</keyword>
<evidence type="ECO:0000256" key="1">
    <source>
        <dbReference type="ARBA" id="ARBA00022676"/>
    </source>
</evidence>
<dbReference type="FunFam" id="3.40.50.2000:FF:000023">
    <property type="entry name" value="ADP-heptose--LPS heptosyltransferase II"/>
    <property type="match status" value="1"/>
</dbReference>
<protein>
    <recommendedName>
        <fullName evidence="4">lipopolysaccharide heptosyltransferase II</fullName>
        <ecNumber evidence="4">2.4.99.24</ecNumber>
    </recommendedName>
</protein>
<comment type="catalytic activity">
    <reaction evidence="5">
        <text>an L-alpha-D-Hep-(1-&gt;5)-[alpha-Kdo-(2-&gt;4)]-alpha-Kdo-(2-&gt;6)-lipid A + ADP-L-glycero-beta-D-manno-heptose = an L-alpha-D-Hep-(1-&gt;3)-L-alpha-D-Hep-(1-&gt;5)-[alpha-Kdo-(2-&gt;4)]-alpha-Kdo-(2-&gt;6)-lipid A + ADP + H(+)</text>
        <dbReference type="Rhea" id="RHEA:74071"/>
        <dbReference type="ChEBI" id="CHEBI:15378"/>
        <dbReference type="ChEBI" id="CHEBI:61506"/>
        <dbReference type="ChEBI" id="CHEBI:193068"/>
        <dbReference type="ChEBI" id="CHEBI:193069"/>
        <dbReference type="ChEBI" id="CHEBI:456216"/>
        <dbReference type="EC" id="2.4.99.24"/>
    </reaction>
</comment>